<dbReference type="AlphaFoldDB" id="A0A1I5NLJ8"/>
<dbReference type="InterPro" id="IPR000868">
    <property type="entry name" value="Isochorismatase-like_dom"/>
</dbReference>
<evidence type="ECO:0000313" key="3">
    <source>
        <dbReference type="EMBL" id="SFP22685.1"/>
    </source>
</evidence>
<dbReference type="Pfam" id="PF00857">
    <property type="entry name" value="Isochorismatase"/>
    <property type="match status" value="1"/>
</dbReference>
<dbReference type="CDD" id="cd00431">
    <property type="entry name" value="cysteine_hydrolases"/>
    <property type="match status" value="1"/>
</dbReference>
<organism evidence="3 4">
    <name type="scientific">Actinomadura madurae</name>
    <dbReference type="NCBI Taxonomy" id="1993"/>
    <lineage>
        <taxon>Bacteria</taxon>
        <taxon>Bacillati</taxon>
        <taxon>Actinomycetota</taxon>
        <taxon>Actinomycetes</taxon>
        <taxon>Streptosporangiales</taxon>
        <taxon>Thermomonosporaceae</taxon>
        <taxon>Actinomadura</taxon>
    </lineage>
</organism>
<dbReference type="EMBL" id="FOVH01000012">
    <property type="protein sequence ID" value="SFP22685.1"/>
    <property type="molecule type" value="Genomic_DNA"/>
</dbReference>
<dbReference type="eggNOG" id="COG1335">
    <property type="taxonomic scope" value="Bacteria"/>
</dbReference>
<feature type="domain" description="Isochorismatase-like" evidence="2">
    <location>
        <begin position="17"/>
        <end position="199"/>
    </location>
</feature>
<dbReference type="SUPFAM" id="SSF52499">
    <property type="entry name" value="Isochorismatase-like hydrolases"/>
    <property type="match status" value="1"/>
</dbReference>
<protein>
    <submittedName>
        <fullName evidence="3">Nicotinamidase-related amidase</fullName>
    </submittedName>
</protein>
<evidence type="ECO:0000313" key="4">
    <source>
        <dbReference type="Proteomes" id="UP000183413"/>
    </source>
</evidence>
<dbReference type="RefSeq" id="WP_075023091.1">
    <property type="nucleotide sequence ID" value="NZ_CP083237.1"/>
</dbReference>
<name>A0A1I5NLJ8_9ACTN</name>
<keyword evidence="1" id="KW-0378">Hydrolase</keyword>
<evidence type="ECO:0000256" key="1">
    <source>
        <dbReference type="ARBA" id="ARBA00022801"/>
    </source>
</evidence>
<dbReference type="PANTHER" id="PTHR43540">
    <property type="entry name" value="PEROXYUREIDOACRYLATE/UREIDOACRYLATE AMIDOHYDROLASE-RELATED"/>
    <property type="match status" value="1"/>
</dbReference>
<reference evidence="3 4" key="1">
    <citation type="submission" date="2016-10" db="EMBL/GenBank/DDBJ databases">
        <authorList>
            <person name="de Groot N.N."/>
        </authorList>
    </citation>
    <scope>NUCLEOTIDE SEQUENCE [LARGE SCALE GENOMIC DNA]</scope>
    <source>
        <strain evidence="3 4">DSM 43067</strain>
    </source>
</reference>
<dbReference type="Gene3D" id="3.40.50.850">
    <property type="entry name" value="Isochorismatase-like"/>
    <property type="match status" value="1"/>
</dbReference>
<keyword evidence="4" id="KW-1185">Reference proteome</keyword>
<sequence length="209" mass="21840">MASTKVPLPELVEPQTTAVVCVECQNGVIGPDSILPALAGDAQDLVAGLGRLLKVAREAGVLVVHATFEGTLGATDHGTAPLSRVTRPHSAAWGPGHRATQVLPELFDPEDLVLARHHGFNPAWGTELLPVLRGRQIRTLVLAGVSLNVALPLTAGEAMHGGFRVVVPRDAVAGTPAEYGEQMLRHTIAMLAKVVTVDDLASAWAKTAG</sequence>
<dbReference type="InterPro" id="IPR036380">
    <property type="entry name" value="Isochorismatase-like_sf"/>
</dbReference>
<proteinExistence type="predicted"/>
<evidence type="ECO:0000259" key="2">
    <source>
        <dbReference type="Pfam" id="PF00857"/>
    </source>
</evidence>
<dbReference type="InterPro" id="IPR050272">
    <property type="entry name" value="Isochorismatase-like_hydrls"/>
</dbReference>
<dbReference type="STRING" id="1993.SAMN04489713_112212"/>
<dbReference type="GeneID" id="99650897"/>
<gene>
    <name evidence="3" type="ORF">SAMN04489713_112212</name>
</gene>
<dbReference type="InParanoid" id="A0A1I5NLJ8"/>
<dbReference type="GO" id="GO:0016787">
    <property type="term" value="F:hydrolase activity"/>
    <property type="evidence" value="ECO:0007669"/>
    <property type="project" value="UniProtKB-KW"/>
</dbReference>
<accession>A0A1I5NLJ8</accession>
<dbReference type="Proteomes" id="UP000183413">
    <property type="component" value="Unassembled WGS sequence"/>
</dbReference>